<feature type="domain" description="NADH:quinone oxidoreductase/Mrp antiporter transmembrane" evidence="19">
    <location>
        <begin position="23"/>
        <end position="269"/>
    </location>
</feature>
<evidence type="ECO:0000256" key="6">
    <source>
        <dbReference type="ARBA" id="ARBA00022448"/>
    </source>
</evidence>
<comment type="function">
    <text evidence="18">Core subunit of the mitochondrial membrane respiratory chain NADH dehydrogenase (Complex I) which catalyzes electron transfer from NADH through the respiratory chain, using ubiquinone as an electron acceptor. Essential for the catalytic activity and assembly of complex I.</text>
</comment>
<evidence type="ECO:0000256" key="14">
    <source>
        <dbReference type="ARBA" id="ARBA00023075"/>
    </source>
</evidence>
<evidence type="ECO:0000259" key="19">
    <source>
        <dbReference type="Pfam" id="PF00361"/>
    </source>
</evidence>
<comment type="subcellular location">
    <subcellularLocation>
        <location evidence="2 18">Mitochondrion inner membrane</location>
        <topology evidence="2 18">Multi-pass membrane protein</topology>
    </subcellularLocation>
</comment>
<evidence type="ECO:0000256" key="11">
    <source>
        <dbReference type="ARBA" id="ARBA00022982"/>
    </source>
</evidence>
<feature type="transmembrane region" description="Helical" evidence="18">
    <location>
        <begin position="299"/>
        <end position="319"/>
    </location>
</feature>
<comment type="function">
    <text evidence="1">Core subunit of the mitochondrial membrane respiratory chain NADH dehydrogenase (Complex I) that is believed to belong to the minimal assembly required for catalysis. Complex I functions in the transfer of electrons from NADH to the respiratory chain. The immediate electron acceptor for the enzyme is believed to be ubiquinone.</text>
</comment>
<evidence type="ECO:0000313" key="20">
    <source>
        <dbReference type="EMBL" id="AAV53582.1"/>
    </source>
</evidence>
<feature type="transmembrane region" description="Helical" evidence="18">
    <location>
        <begin position="30"/>
        <end position="47"/>
    </location>
</feature>
<dbReference type="PANTHER" id="PTHR46552:SF1">
    <property type="entry name" value="NADH-UBIQUINONE OXIDOREDUCTASE CHAIN 2"/>
    <property type="match status" value="1"/>
</dbReference>
<dbReference type="GeneID" id="3332107"/>
<evidence type="ECO:0000256" key="1">
    <source>
        <dbReference type="ARBA" id="ARBA00003257"/>
    </source>
</evidence>
<keyword evidence="11 18" id="KW-0249">Electron transport</keyword>
<accession>Q5G7A4</accession>
<evidence type="ECO:0000256" key="2">
    <source>
        <dbReference type="ARBA" id="ARBA00004448"/>
    </source>
</evidence>
<feature type="transmembrane region" description="Helical" evidence="18">
    <location>
        <begin position="246"/>
        <end position="266"/>
    </location>
</feature>
<evidence type="ECO:0000256" key="9">
    <source>
        <dbReference type="ARBA" id="ARBA00022792"/>
    </source>
</evidence>
<reference evidence="20" key="1">
    <citation type="journal article" date="2005" name="Gene">
        <title>The mitochondrial genome sequence of the scorpion Centruroides limpidus (Karsch 1879) (Chelicerata; Arachnida).</title>
        <authorList>
            <person name="Davila S."/>
            <person name="Pinero D."/>
            <person name="Bustos P."/>
            <person name="Cevallos M.A."/>
            <person name="Davila G."/>
        </authorList>
    </citation>
    <scope>NUCLEOTIDE SEQUENCE</scope>
</reference>
<protein>
    <recommendedName>
        <fullName evidence="5 18">NADH-ubiquinone oxidoreductase chain 2</fullName>
        <ecNumber evidence="4 18">7.1.1.2</ecNumber>
    </recommendedName>
</protein>
<feature type="transmembrane region" description="Helical" evidence="18">
    <location>
        <begin position="273"/>
        <end position="293"/>
    </location>
</feature>
<evidence type="ECO:0000256" key="5">
    <source>
        <dbReference type="ARBA" id="ARBA00021008"/>
    </source>
</evidence>
<dbReference type="CTD" id="4536"/>
<feature type="transmembrane region" description="Helical" evidence="18">
    <location>
        <begin position="220"/>
        <end position="240"/>
    </location>
</feature>
<evidence type="ECO:0000256" key="3">
    <source>
        <dbReference type="ARBA" id="ARBA00007012"/>
    </source>
</evidence>
<dbReference type="InterPro" id="IPR003917">
    <property type="entry name" value="NADH_UbQ_OxRdtase_chain2"/>
</dbReference>
<evidence type="ECO:0000256" key="12">
    <source>
        <dbReference type="ARBA" id="ARBA00022989"/>
    </source>
</evidence>
<evidence type="ECO:0000256" key="7">
    <source>
        <dbReference type="ARBA" id="ARBA00022660"/>
    </source>
</evidence>
<feature type="transmembrane region" description="Helical" evidence="18">
    <location>
        <begin position="189"/>
        <end position="208"/>
    </location>
</feature>
<evidence type="ECO:0000256" key="15">
    <source>
        <dbReference type="ARBA" id="ARBA00023128"/>
    </source>
</evidence>
<dbReference type="GO" id="GO:0006120">
    <property type="term" value="P:mitochondrial electron transport, NADH to ubiquinone"/>
    <property type="evidence" value="ECO:0007669"/>
    <property type="project" value="InterPro"/>
</dbReference>
<dbReference type="RefSeq" id="YP_214888.1">
    <property type="nucleotide sequence ID" value="NC_006896.1"/>
</dbReference>
<keyword evidence="14 18" id="KW-0830">Ubiquinone</keyword>
<dbReference type="EMBL" id="AY803353">
    <property type="protein sequence ID" value="AAV53582.1"/>
    <property type="molecule type" value="Genomic_DNA"/>
</dbReference>
<evidence type="ECO:0000256" key="13">
    <source>
        <dbReference type="ARBA" id="ARBA00023027"/>
    </source>
</evidence>
<dbReference type="GO" id="GO:0008137">
    <property type="term" value="F:NADH dehydrogenase (ubiquinone) activity"/>
    <property type="evidence" value="ECO:0007669"/>
    <property type="project" value="UniProtKB-EC"/>
</dbReference>
<comment type="similarity">
    <text evidence="3 18">Belongs to the complex I subunit 2 family.</text>
</comment>
<evidence type="ECO:0000256" key="16">
    <source>
        <dbReference type="ARBA" id="ARBA00023136"/>
    </source>
</evidence>
<sequence>MFSPYVLLFGSGVALGSVLAVTASSWFVAWVGLELNLLSFLPIIFWGGVMGSNESGIKYFFVQSLASLLILVASLFPLFVGVFEFYFIIALALFVKLGAAPFHMWFPSVVDGMGWFSCVVLLTWQKLAPLFLVSGFGVFQFVIVCSALVGSLGGFNQLSLSSILAYSSIMHVGWMLGGVGLSFSLGLSYYFVYFFFSVMLVGIFLWVGCVRLGQLLSSLFIVKFSVFLLLLSMGGFPPMLGFFPKWYLIVFLLSENVFVSFFLIFSSLINLFFYFRLFYGALFGSVVSFYHVGGLGSGLGVYVLCLLVSLFGGVFYPVFF</sequence>
<dbReference type="GO" id="GO:0005743">
    <property type="term" value="C:mitochondrial inner membrane"/>
    <property type="evidence" value="ECO:0007669"/>
    <property type="project" value="UniProtKB-SubCell"/>
</dbReference>
<keyword evidence="7 18" id="KW-0679">Respiratory chain</keyword>
<feature type="transmembrane region" description="Helical" evidence="18">
    <location>
        <begin position="138"/>
        <end position="156"/>
    </location>
</feature>
<keyword evidence="10 18" id="KW-1278">Translocase</keyword>
<keyword evidence="6" id="KW-0813">Transport</keyword>
<name>Q5G7A4_CENLI</name>
<dbReference type="PRINTS" id="PR01436">
    <property type="entry name" value="NADHDHGNASE2"/>
</dbReference>
<dbReference type="EC" id="7.1.1.2" evidence="4 18"/>
<keyword evidence="13 18" id="KW-0520">NAD</keyword>
<keyword evidence="9 18" id="KW-0999">Mitochondrion inner membrane</keyword>
<evidence type="ECO:0000256" key="17">
    <source>
        <dbReference type="ARBA" id="ARBA00049551"/>
    </source>
</evidence>
<gene>
    <name evidence="20" type="primary">ND2</name>
</gene>
<evidence type="ECO:0000256" key="18">
    <source>
        <dbReference type="RuleBase" id="RU003403"/>
    </source>
</evidence>
<dbReference type="PANTHER" id="PTHR46552">
    <property type="entry name" value="NADH-UBIQUINONE OXIDOREDUCTASE CHAIN 2"/>
    <property type="match status" value="1"/>
</dbReference>
<feature type="transmembrane region" description="Helical" evidence="18">
    <location>
        <begin position="163"/>
        <end position="183"/>
    </location>
</feature>
<feature type="transmembrane region" description="Helical" evidence="18">
    <location>
        <begin position="59"/>
        <end position="79"/>
    </location>
</feature>
<evidence type="ECO:0000256" key="4">
    <source>
        <dbReference type="ARBA" id="ARBA00012944"/>
    </source>
</evidence>
<dbReference type="AlphaFoldDB" id="Q5G7A4"/>
<keyword evidence="16 18" id="KW-0472">Membrane</keyword>
<comment type="catalytic activity">
    <reaction evidence="17 18">
        <text>a ubiquinone + NADH + 5 H(+)(in) = a ubiquinol + NAD(+) + 4 H(+)(out)</text>
        <dbReference type="Rhea" id="RHEA:29091"/>
        <dbReference type="Rhea" id="RHEA-COMP:9565"/>
        <dbReference type="Rhea" id="RHEA-COMP:9566"/>
        <dbReference type="ChEBI" id="CHEBI:15378"/>
        <dbReference type="ChEBI" id="CHEBI:16389"/>
        <dbReference type="ChEBI" id="CHEBI:17976"/>
        <dbReference type="ChEBI" id="CHEBI:57540"/>
        <dbReference type="ChEBI" id="CHEBI:57945"/>
        <dbReference type="EC" id="7.1.1.2"/>
    </reaction>
</comment>
<evidence type="ECO:0000256" key="8">
    <source>
        <dbReference type="ARBA" id="ARBA00022692"/>
    </source>
</evidence>
<dbReference type="InterPro" id="IPR050175">
    <property type="entry name" value="Complex_I_Subunit_2"/>
</dbReference>
<keyword evidence="15 18" id="KW-0496">Mitochondrion</keyword>
<proteinExistence type="inferred from homology"/>
<evidence type="ECO:0000256" key="10">
    <source>
        <dbReference type="ARBA" id="ARBA00022967"/>
    </source>
</evidence>
<keyword evidence="8 18" id="KW-0812">Transmembrane</keyword>
<keyword evidence="12 18" id="KW-1133">Transmembrane helix</keyword>
<dbReference type="InterPro" id="IPR001750">
    <property type="entry name" value="ND/Mrp_TM"/>
</dbReference>
<geneLocation type="mitochondrion" evidence="20"/>
<organism evidence="20">
    <name type="scientific">Centruroides limpidus</name>
    <name type="common">Mexican scorpion</name>
    <dbReference type="NCBI Taxonomy" id="6876"/>
    <lineage>
        <taxon>Eukaryota</taxon>
        <taxon>Metazoa</taxon>
        <taxon>Ecdysozoa</taxon>
        <taxon>Arthropoda</taxon>
        <taxon>Chelicerata</taxon>
        <taxon>Arachnida</taxon>
        <taxon>Scorpiones</taxon>
        <taxon>Buthida</taxon>
        <taxon>Buthoidea</taxon>
        <taxon>Buthidae</taxon>
        <taxon>Centruroides</taxon>
    </lineage>
</organism>
<dbReference type="Pfam" id="PF00361">
    <property type="entry name" value="Proton_antipo_M"/>
    <property type="match status" value="1"/>
</dbReference>
<feature type="transmembrane region" description="Helical" evidence="18">
    <location>
        <begin position="85"/>
        <end position="106"/>
    </location>
</feature>